<dbReference type="Pfam" id="PF12867">
    <property type="entry name" value="DinB_2"/>
    <property type="match status" value="1"/>
</dbReference>
<gene>
    <name evidence="2" type="ORF">HHU12_16705</name>
</gene>
<sequence length="176" mass="20241">MKKKDLPFMPDFFDRYINKVDDKLNVIDALSETIVKIDSDFVADLTALKMNVYAPNKWTSHELLQHMIDTERILAYRALTIAREDKTNLPGFEEDDYVVSSMANHRELSDLINEFQILRVNTISLFKSFTDEMLLQSGSANGVKISTLALGFTIAGHQLHHMDVIKERYFPLLESK</sequence>
<accession>A0A7X9RVQ4</accession>
<dbReference type="Gene3D" id="1.20.120.450">
    <property type="entry name" value="dinb family like domain"/>
    <property type="match status" value="1"/>
</dbReference>
<feature type="domain" description="DinB-like" evidence="1">
    <location>
        <begin position="43"/>
        <end position="164"/>
    </location>
</feature>
<evidence type="ECO:0000313" key="2">
    <source>
        <dbReference type="EMBL" id="NME69621.1"/>
    </source>
</evidence>
<proteinExistence type="predicted"/>
<dbReference type="InterPro" id="IPR034660">
    <property type="entry name" value="DinB/YfiT-like"/>
</dbReference>
<evidence type="ECO:0000313" key="3">
    <source>
        <dbReference type="Proteomes" id="UP000576082"/>
    </source>
</evidence>
<comment type="caution">
    <text evidence="2">The sequence shown here is derived from an EMBL/GenBank/DDBJ whole genome shotgun (WGS) entry which is preliminary data.</text>
</comment>
<dbReference type="Proteomes" id="UP000576082">
    <property type="component" value="Unassembled WGS sequence"/>
</dbReference>
<reference evidence="2 3" key="1">
    <citation type="submission" date="2020-04" db="EMBL/GenBank/DDBJ databases">
        <title>Flammeovirga sp. SR4, a novel species isolated from seawater.</title>
        <authorList>
            <person name="Wang X."/>
        </authorList>
    </citation>
    <scope>NUCLEOTIDE SEQUENCE [LARGE SCALE GENOMIC DNA]</scope>
    <source>
        <strain evidence="2 3">ATCC 23126</strain>
    </source>
</reference>
<dbReference type="AlphaFoldDB" id="A0A7X9RVQ4"/>
<name>A0A7X9RVQ4_9BACT</name>
<dbReference type="EMBL" id="JABANE010000045">
    <property type="protein sequence ID" value="NME69621.1"/>
    <property type="molecule type" value="Genomic_DNA"/>
</dbReference>
<organism evidence="2 3">
    <name type="scientific">Flammeovirga aprica JL-4</name>
    <dbReference type="NCBI Taxonomy" id="694437"/>
    <lineage>
        <taxon>Bacteria</taxon>
        <taxon>Pseudomonadati</taxon>
        <taxon>Bacteroidota</taxon>
        <taxon>Cytophagia</taxon>
        <taxon>Cytophagales</taxon>
        <taxon>Flammeovirgaceae</taxon>
        <taxon>Flammeovirga</taxon>
    </lineage>
</organism>
<dbReference type="InterPro" id="IPR024775">
    <property type="entry name" value="DinB-like"/>
</dbReference>
<dbReference type="SUPFAM" id="SSF109854">
    <property type="entry name" value="DinB/YfiT-like putative metalloenzymes"/>
    <property type="match status" value="1"/>
</dbReference>
<protein>
    <submittedName>
        <fullName evidence="2">DinB family protein</fullName>
    </submittedName>
</protein>
<dbReference type="RefSeq" id="WP_169657887.1">
    <property type="nucleotide sequence ID" value="NZ_JABANE010000045.1"/>
</dbReference>
<keyword evidence="3" id="KW-1185">Reference proteome</keyword>
<evidence type="ECO:0000259" key="1">
    <source>
        <dbReference type="Pfam" id="PF12867"/>
    </source>
</evidence>